<comment type="caution">
    <text evidence="2">The sequence shown here is derived from an EMBL/GenBank/DDBJ whole genome shotgun (WGS) entry which is preliminary data.</text>
</comment>
<dbReference type="Proteomes" id="UP001501577">
    <property type="component" value="Unassembled WGS sequence"/>
</dbReference>
<keyword evidence="3" id="KW-1185">Reference proteome</keyword>
<gene>
    <name evidence="2" type="ORF">GCM10019998_15920</name>
</gene>
<sequence>MNENYEALEATMEELKAENLSDNEIYGLLGDIEDFTHNIKMDLEPTEKRFIKDKNKTTVDRNDLENMLKNYEKLLNAYEELAKQTDELISGIQEELISDAKADMKPFLYVLKGDNHNEK</sequence>
<dbReference type="RefSeq" id="WP_068709918.1">
    <property type="nucleotide sequence ID" value="NZ_BAAAXQ010000055.1"/>
</dbReference>
<proteinExistence type="predicted"/>
<organism evidence="2 3">
    <name type="scientific">Tetragenococcus solitarius</name>
    <dbReference type="NCBI Taxonomy" id="71453"/>
    <lineage>
        <taxon>Bacteria</taxon>
        <taxon>Bacillati</taxon>
        <taxon>Bacillota</taxon>
        <taxon>Bacilli</taxon>
        <taxon>Lactobacillales</taxon>
        <taxon>Enterococcaceae</taxon>
        <taxon>Tetragenococcus</taxon>
    </lineage>
</organism>
<evidence type="ECO:0000256" key="1">
    <source>
        <dbReference type="SAM" id="Coils"/>
    </source>
</evidence>
<evidence type="ECO:0000313" key="3">
    <source>
        <dbReference type="Proteomes" id="UP001501577"/>
    </source>
</evidence>
<feature type="coiled-coil region" evidence="1">
    <location>
        <begin position="54"/>
        <end position="95"/>
    </location>
</feature>
<reference evidence="2 3" key="1">
    <citation type="journal article" date="2019" name="Int. J. Syst. Evol. Microbiol.">
        <title>The Global Catalogue of Microorganisms (GCM) 10K type strain sequencing project: providing services to taxonomists for standard genome sequencing and annotation.</title>
        <authorList>
            <consortium name="The Broad Institute Genomics Platform"/>
            <consortium name="The Broad Institute Genome Sequencing Center for Infectious Disease"/>
            <person name="Wu L."/>
            <person name="Ma J."/>
        </authorList>
    </citation>
    <scope>NUCLEOTIDE SEQUENCE [LARGE SCALE GENOMIC DNA]</scope>
    <source>
        <strain evidence="2 3">JCM 8736</strain>
    </source>
</reference>
<dbReference type="EMBL" id="BAAAXQ010000055">
    <property type="protein sequence ID" value="GAA3020474.1"/>
    <property type="molecule type" value="Genomic_DNA"/>
</dbReference>
<name>A0ABN3Y691_9ENTE</name>
<accession>A0ABN3Y691</accession>
<keyword evidence="1" id="KW-0175">Coiled coil</keyword>
<evidence type="ECO:0000313" key="2">
    <source>
        <dbReference type="EMBL" id="GAA3020474.1"/>
    </source>
</evidence>
<protein>
    <recommendedName>
        <fullName evidence="4">YlbF family regulator</fullName>
    </recommendedName>
</protein>
<evidence type="ECO:0008006" key="4">
    <source>
        <dbReference type="Google" id="ProtNLM"/>
    </source>
</evidence>